<evidence type="ECO:0000256" key="1">
    <source>
        <dbReference type="SAM" id="MobiDB-lite"/>
    </source>
</evidence>
<organism evidence="2">
    <name type="scientific">Mycolicibacterium sp. CBMA 213</name>
    <dbReference type="NCBI Taxonomy" id="1968788"/>
    <lineage>
        <taxon>Bacteria</taxon>
        <taxon>Bacillati</taxon>
        <taxon>Actinomycetota</taxon>
        <taxon>Actinomycetes</taxon>
        <taxon>Mycobacteriales</taxon>
        <taxon>Mycobacteriaceae</taxon>
        <taxon>Mycolicibacterium</taxon>
    </lineage>
</organism>
<evidence type="ECO:0000313" key="2">
    <source>
        <dbReference type="EMBL" id="AVN58327.1"/>
    </source>
</evidence>
<dbReference type="AlphaFoldDB" id="A0A343VR03"/>
<accession>A0A343VR03</accession>
<geneLocation type="plasmid" evidence="2">
    <name>pCBMA213_1</name>
</geneLocation>
<gene>
    <name evidence="2" type="ORF">B5P44_p00032</name>
</gene>
<dbReference type="SUPFAM" id="SSF46785">
    <property type="entry name" value="Winged helix' DNA-binding domain"/>
    <property type="match status" value="1"/>
</dbReference>
<keyword evidence="2" id="KW-0614">Plasmid</keyword>
<protein>
    <submittedName>
        <fullName evidence="2">Uncharacterized protein</fullName>
    </submittedName>
</protein>
<dbReference type="InterPro" id="IPR036390">
    <property type="entry name" value="WH_DNA-bd_sf"/>
</dbReference>
<sequence>MPSDRGEGSIRGGTGLLRRHTRGNTNETGGTPRRRRIVSRDEMAGWSAIKVRRRVGAEVSPQEAAAELRDRLLAVLLTTQAPTSTKELAALAPWHVHEVASNCADCHPAGQATAWRVLECHESWHLIERPRQPWDIYNHLRRLEKEGLIIRRTASGDRQAHWTAAVERPIALADNVKNLDEFRTAS</sequence>
<proteinExistence type="predicted"/>
<dbReference type="EMBL" id="MF600313">
    <property type="protein sequence ID" value="AVN58327.1"/>
    <property type="molecule type" value="Genomic_DNA"/>
</dbReference>
<feature type="region of interest" description="Disordered" evidence="1">
    <location>
        <begin position="1"/>
        <end position="33"/>
    </location>
</feature>
<reference evidence="2" key="1">
    <citation type="journal article" date="2018" name="Front. Microbiol.">
        <title>Beyond the Limits: tRNA Array Units in Mycobacterium Genomes.</title>
        <authorList>
            <person name="Morgado S.M."/>
            <person name="Vicente A.C."/>
        </authorList>
    </citation>
    <scope>NUCLEOTIDE SEQUENCE</scope>
    <source>
        <strain evidence="2">CBMA 213</strain>
        <plasmid evidence="2">pCBMA213_1</plasmid>
    </source>
</reference>
<name>A0A343VR03_9MYCO</name>